<dbReference type="AlphaFoldDB" id="K6WU82"/>
<keyword evidence="1" id="KW-1133">Transmembrane helix</keyword>
<feature type="domain" description="YdbS-like PH" evidence="2">
    <location>
        <begin position="82"/>
        <end position="158"/>
    </location>
</feature>
<dbReference type="OrthoDB" id="3730669at2"/>
<accession>K6WU82</accession>
<keyword evidence="1" id="KW-0812">Transmembrane</keyword>
<dbReference type="STRING" id="1184609.KILIM_066_00220"/>
<organism evidence="3 4">
    <name type="scientific">Kineosphaera limosa NBRC 100340</name>
    <dbReference type="NCBI Taxonomy" id="1184609"/>
    <lineage>
        <taxon>Bacteria</taxon>
        <taxon>Bacillati</taxon>
        <taxon>Actinomycetota</taxon>
        <taxon>Actinomycetes</taxon>
        <taxon>Micrococcales</taxon>
        <taxon>Dermatophilaceae</taxon>
        <taxon>Kineosphaera</taxon>
    </lineage>
</organism>
<dbReference type="RefSeq" id="WP_006593913.1">
    <property type="nucleotide sequence ID" value="NZ_BAHD01000066.1"/>
</dbReference>
<comment type="caution">
    <text evidence="3">The sequence shown here is derived from an EMBL/GenBank/DDBJ whole genome shotgun (WGS) entry which is preliminary data.</text>
</comment>
<feature type="transmembrane region" description="Helical" evidence="1">
    <location>
        <begin position="56"/>
        <end position="75"/>
    </location>
</feature>
<evidence type="ECO:0000259" key="2">
    <source>
        <dbReference type="Pfam" id="PF03703"/>
    </source>
</evidence>
<evidence type="ECO:0000313" key="4">
    <source>
        <dbReference type="Proteomes" id="UP000008366"/>
    </source>
</evidence>
<name>K6WU82_9MICO</name>
<keyword evidence="1" id="KW-0472">Membrane</keyword>
<dbReference type="eggNOG" id="COG3402">
    <property type="taxonomic scope" value="Bacteria"/>
</dbReference>
<dbReference type="PANTHER" id="PTHR34473">
    <property type="entry name" value="UPF0699 TRANSMEMBRANE PROTEIN YDBS"/>
    <property type="match status" value="1"/>
</dbReference>
<dbReference type="Pfam" id="PF03703">
    <property type="entry name" value="bPH_2"/>
    <property type="match status" value="1"/>
</dbReference>
<protein>
    <recommendedName>
        <fullName evidence="2">YdbS-like PH domain-containing protein</fullName>
    </recommendedName>
</protein>
<keyword evidence="4" id="KW-1185">Reference proteome</keyword>
<dbReference type="EMBL" id="BAHD01000066">
    <property type="protein sequence ID" value="GAB97381.1"/>
    <property type="molecule type" value="Genomic_DNA"/>
</dbReference>
<gene>
    <name evidence="3" type="ORF">KILIM_066_00220</name>
</gene>
<evidence type="ECO:0000313" key="3">
    <source>
        <dbReference type="EMBL" id="GAB97381.1"/>
    </source>
</evidence>
<dbReference type="InterPro" id="IPR005182">
    <property type="entry name" value="YdbS-like_PH"/>
</dbReference>
<reference evidence="3 4" key="1">
    <citation type="submission" date="2012-08" db="EMBL/GenBank/DDBJ databases">
        <title>Whole genome shotgun sequence of Kineosphaera limosa NBRC 100340.</title>
        <authorList>
            <person name="Yoshida I."/>
            <person name="Isaki S."/>
            <person name="Hosoyama A."/>
            <person name="Tsuchikane K."/>
            <person name="Katsumata H."/>
            <person name="Ando Y."/>
            <person name="Ohji S."/>
            <person name="Hamada M."/>
            <person name="Tamura T."/>
            <person name="Yamazoe A."/>
            <person name="Yamazaki S."/>
            <person name="Fujita N."/>
        </authorList>
    </citation>
    <scope>NUCLEOTIDE SEQUENCE [LARGE SCALE GENOMIC DNA]</scope>
    <source>
        <strain evidence="3 4">NBRC 100340</strain>
    </source>
</reference>
<feature type="transmembrane region" description="Helical" evidence="1">
    <location>
        <begin position="27"/>
        <end position="50"/>
    </location>
</feature>
<proteinExistence type="predicted"/>
<dbReference type="PANTHER" id="PTHR34473:SF3">
    <property type="entry name" value="TRANSMEMBRANE PROTEIN-RELATED"/>
    <property type="match status" value="1"/>
</dbReference>
<sequence length="171" mass="19230">MGTELTDLPPEARPRRPAHLVSRRARVVWRVAALLTWIWPIGGVVGWMWFDDGNRSWQWLALGVVLVLAAVYLVVVPEWRFRVHRWEVTDDAVYTQSGWISQERRVAPISRIQTVDSEFGPIERLFGLGTLTVTTASAAGALRVAGLERATVDELVEELTRITSQVRGDAT</sequence>
<evidence type="ECO:0000256" key="1">
    <source>
        <dbReference type="SAM" id="Phobius"/>
    </source>
</evidence>
<dbReference type="Proteomes" id="UP000008366">
    <property type="component" value="Unassembled WGS sequence"/>
</dbReference>